<evidence type="ECO:0000313" key="2">
    <source>
        <dbReference type="Proteomes" id="UP000030475"/>
    </source>
</evidence>
<gene>
    <name evidence="1" type="ORF">Y036_1636</name>
</gene>
<dbReference type="AlphaFoldDB" id="A0AA40JBX5"/>
<organism evidence="1 2">
    <name type="scientific">Burkholderia pseudomallei</name>
    <name type="common">Pseudomonas pseudomallei</name>
    <dbReference type="NCBI Taxonomy" id="28450"/>
    <lineage>
        <taxon>Bacteria</taxon>
        <taxon>Pseudomonadati</taxon>
        <taxon>Pseudomonadota</taxon>
        <taxon>Betaproteobacteria</taxon>
        <taxon>Burkholderiales</taxon>
        <taxon>Burkholderiaceae</taxon>
        <taxon>Burkholderia</taxon>
        <taxon>pseudomallei group</taxon>
    </lineage>
</organism>
<name>A0AA40JBX5_BURPE</name>
<proteinExistence type="predicted"/>
<evidence type="ECO:0000313" key="1">
    <source>
        <dbReference type="EMBL" id="KGX07560.1"/>
    </source>
</evidence>
<comment type="caution">
    <text evidence="1">The sequence shown here is derived from an EMBL/GenBank/DDBJ whole genome shotgun (WGS) entry which is preliminary data.</text>
</comment>
<dbReference type="EMBL" id="JQIM01000010">
    <property type="protein sequence ID" value="KGX07560.1"/>
    <property type="molecule type" value="Genomic_DNA"/>
</dbReference>
<dbReference type="Proteomes" id="UP000030475">
    <property type="component" value="Unassembled WGS sequence"/>
</dbReference>
<protein>
    <submittedName>
        <fullName evidence="1">VRR-NUC domain protein</fullName>
    </submittedName>
</protein>
<accession>A0AA40JBX5</accession>
<reference evidence="1 2" key="1">
    <citation type="submission" date="2014-08" db="EMBL/GenBank/DDBJ databases">
        <authorList>
            <person name="Bunnell A."/>
            <person name="Chain P.S."/>
            <person name="Chertkov O."/>
            <person name="Currie B.J."/>
            <person name="Daligault H.E."/>
            <person name="Davenport K.W."/>
            <person name="Davis C."/>
            <person name="Gleasner C.D."/>
            <person name="Johnson S.L."/>
            <person name="Kaestli M."/>
            <person name="Koren S."/>
            <person name="Kunde Y.A."/>
            <person name="Mayo M."/>
            <person name="McMurry K.K."/>
            <person name="Price E.P."/>
            <person name="Reitenga K.G."/>
            <person name="Robison R."/>
            <person name="Rosovitz M.J."/>
            <person name="Sarovich D.S."/>
            <person name="Teshima H."/>
        </authorList>
    </citation>
    <scope>NUCLEOTIDE SEQUENCE [LARGE SCALE GENOMIC DNA]</scope>
    <source>
        <strain evidence="1 2">MSHR44</strain>
    </source>
</reference>
<sequence>MSAEDRKVLCSLMCKCDRIGVATRGGTRVLRQKCVAQRLNFANETSRVLTGKPTEYVPEVAYDMSPKPPAPPVPIMSDNDPLTPHNSLLDWIRDKWSGGIGGYVKGKKAGLDQVRRPDVVIVNDPSQPPVQSNIKAVVEMKFDDDFGKGQELAYKRIAGSDSKYAAIERADCGCGDEEPQIKPARSAQTHSEAEDVFGDNAGGTVRSGPFGMPPLPPGVPGIAFP</sequence>